<dbReference type="EMBL" id="KB206332">
    <property type="protein sequence ID" value="ELP92646.1"/>
    <property type="molecule type" value="Genomic_DNA"/>
</dbReference>
<evidence type="ECO:0000256" key="8">
    <source>
        <dbReference type="ARBA" id="ARBA00022989"/>
    </source>
</evidence>
<dbReference type="KEGG" id="eiv:EIN_369680"/>
<dbReference type="Pfam" id="PF01663">
    <property type="entry name" value="Phosphodiest"/>
    <property type="match status" value="1"/>
</dbReference>
<dbReference type="InterPro" id="IPR039524">
    <property type="entry name" value="PIGO/GPI13"/>
</dbReference>
<dbReference type="VEuPathDB" id="AmoebaDB:EIN_369680"/>
<evidence type="ECO:0000256" key="9">
    <source>
        <dbReference type="ARBA" id="ARBA00023136"/>
    </source>
</evidence>
<reference evidence="12 13" key="1">
    <citation type="submission" date="2012-10" db="EMBL/GenBank/DDBJ databases">
        <authorList>
            <person name="Zafar N."/>
            <person name="Inman J."/>
            <person name="Hall N."/>
            <person name="Lorenzi H."/>
            <person name="Caler E."/>
        </authorList>
    </citation>
    <scope>NUCLEOTIDE SEQUENCE [LARGE SCALE GENOMIC DNA]</scope>
    <source>
        <strain evidence="12 13">IP1</strain>
    </source>
</reference>
<dbReference type="PANTHER" id="PTHR23071">
    <property type="entry name" value="PHOSPHATIDYLINOSITOL GLYCAN"/>
    <property type="match status" value="1"/>
</dbReference>
<feature type="transmembrane region" description="Helical" evidence="11">
    <location>
        <begin position="532"/>
        <end position="559"/>
    </location>
</feature>
<evidence type="ECO:0000256" key="10">
    <source>
        <dbReference type="ARBA" id="ARBA00023180"/>
    </source>
</evidence>
<dbReference type="GeneID" id="14891649"/>
<evidence type="ECO:0000256" key="3">
    <source>
        <dbReference type="ARBA" id="ARBA00008695"/>
    </source>
</evidence>
<feature type="transmembrane region" description="Helical" evidence="11">
    <location>
        <begin position="844"/>
        <end position="861"/>
    </location>
</feature>
<dbReference type="OrthoDB" id="272139at2759"/>
<dbReference type="Gene3D" id="3.40.720.10">
    <property type="entry name" value="Alkaline Phosphatase, subunit A"/>
    <property type="match status" value="1"/>
</dbReference>
<feature type="transmembrane region" description="Helical" evidence="11">
    <location>
        <begin position="481"/>
        <end position="499"/>
    </location>
</feature>
<keyword evidence="5" id="KW-0808">Transferase</keyword>
<dbReference type="RefSeq" id="XP_004259417.1">
    <property type="nucleotide sequence ID" value="XM_004259369.1"/>
</dbReference>
<dbReference type="CDD" id="cd16023">
    <property type="entry name" value="GPI_EPT_3"/>
    <property type="match status" value="1"/>
</dbReference>
<evidence type="ECO:0000256" key="7">
    <source>
        <dbReference type="ARBA" id="ARBA00022824"/>
    </source>
</evidence>
<evidence type="ECO:0000256" key="2">
    <source>
        <dbReference type="ARBA" id="ARBA00004687"/>
    </source>
</evidence>
<proteinExistence type="inferred from homology"/>
<keyword evidence="9 11" id="KW-0472">Membrane</keyword>
<feature type="transmembrane region" description="Helical" evidence="11">
    <location>
        <begin position="689"/>
        <end position="718"/>
    </location>
</feature>
<keyword evidence="6 11" id="KW-0812">Transmembrane</keyword>
<dbReference type="InterPro" id="IPR037675">
    <property type="entry name" value="PIG-O_N"/>
</dbReference>
<keyword evidence="10" id="KW-0325">Glycoprotein</keyword>
<dbReference type="GO" id="GO:0006506">
    <property type="term" value="P:GPI anchor biosynthetic process"/>
    <property type="evidence" value="ECO:0007669"/>
    <property type="project" value="UniProtKB-UniPathway"/>
</dbReference>
<feature type="transmembrane region" description="Helical" evidence="11">
    <location>
        <begin position="6"/>
        <end position="26"/>
    </location>
</feature>
<feature type="transmembrane region" description="Helical" evidence="11">
    <location>
        <begin position="772"/>
        <end position="792"/>
    </location>
</feature>
<dbReference type="GO" id="GO:0005789">
    <property type="term" value="C:endoplasmic reticulum membrane"/>
    <property type="evidence" value="ECO:0007669"/>
    <property type="project" value="UniProtKB-SubCell"/>
</dbReference>
<protein>
    <submittedName>
        <fullName evidence="12">Uncharacterized protein</fullName>
    </submittedName>
</protein>
<keyword evidence="4" id="KW-0337">GPI-anchor biosynthesis</keyword>
<evidence type="ECO:0000256" key="1">
    <source>
        <dbReference type="ARBA" id="ARBA00004477"/>
    </source>
</evidence>
<dbReference type="GO" id="GO:0051377">
    <property type="term" value="F:mannose-ethanolamine phosphotransferase activity"/>
    <property type="evidence" value="ECO:0007669"/>
    <property type="project" value="InterPro"/>
</dbReference>
<feature type="transmembrane region" description="Helical" evidence="11">
    <location>
        <begin position="804"/>
        <end position="824"/>
    </location>
</feature>
<feature type="transmembrane region" description="Helical" evidence="11">
    <location>
        <begin position="571"/>
        <end position="590"/>
    </location>
</feature>
<name>A0A0A1UBP4_ENTIV</name>
<dbReference type="InterPro" id="IPR002591">
    <property type="entry name" value="Phosphodiest/P_Trfase"/>
</dbReference>
<dbReference type="AlphaFoldDB" id="A0A0A1UBP4"/>
<dbReference type="Proteomes" id="UP000014680">
    <property type="component" value="Unassembled WGS sequence"/>
</dbReference>
<evidence type="ECO:0000256" key="6">
    <source>
        <dbReference type="ARBA" id="ARBA00022692"/>
    </source>
</evidence>
<dbReference type="SUPFAM" id="SSF53649">
    <property type="entry name" value="Alkaline phosphatase-like"/>
    <property type="match status" value="1"/>
</dbReference>
<feature type="transmembrane region" description="Helical" evidence="11">
    <location>
        <begin position="506"/>
        <end position="526"/>
    </location>
</feature>
<accession>A0A0A1UBP4</accession>
<keyword evidence="8 11" id="KW-1133">Transmembrane helix</keyword>
<keyword evidence="13" id="KW-1185">Reference proteome</keyword>
<gene>
    <name evidence="12" type="ORF">EIN_369680</name>
</gene>
<feature type="transmembrane region" description="Helical" evidence="11">
    <location>
        <begin position="602"/>
        <end position="630"/>
    </location>
</feature>
<comment type="subcellular location">
    <subcellularLocation>
        <location evidence="1">Endoplasmic reticulum membrane</location>
        <topology evidence="1">Multi-pass membrane protein</topology>
    </subcellularLocation>
</comment>
<dbReference type="PANTHER" id="PTHR23071:SF1">
    <property type="entry name" value="GPI ETHANOLAMINE PHOSPHATE TRANSFERASE 3"/>
    <property type="match status" value="1"/>
</dbReference>
<comment type="pathway">
    <text evidence="2">Glycolipid biosynthesis; glycosylphosphatidylinositol-anchor biosynthesis.</text>
</comment>
<dbReference type="InterPro" id="IPR017850">
    <property type="entry name" value="Alkaline_phosphatase_core_sf"/>
</dbReference>
<evidence type="ECO:0000256" key="4">
    <source>
        <dbReference type="ARBA" id="ARBA00022502"/>
    </source>
</evidence>
<evidence type="ECO:0000313" key="12">
    <source>
        <dbReference type="EMBL" id="ELP92646.1"/>
    </source>
</evidence>
<keyword evidence="7" id="KW-0256">Endoplasmic reticulum</keyword>
<evidence type="ECO:0000313" key="13">
    <source>
        <dbReference type="Proteomes" id="UP000014680"/>
    </source>
</evidence>
<evidence type="ECO:0000256" key="11">
    <source>
        <dbReference type="SAM" id="Phobius"/>
    </source>
</evidence>
<organism evidence="12 13">
    <name type="scientific">Entamoeba invadens IP1</name>
    <dbReference type="NCBI Taxonomy" id="370355"/>
    <lineage>
        <taxon>Eukaryota</taxon>
        <taxon>Amoebozoa</taxon>
        <taxon>Evosea</taxon>
        <taxon>Archamoebae</taxon>
        <taxon>Mastigamoebida</taxon>
        <taxon>Entamoebidae</taxon>
        <taxon>Entamoeba</taxon>
    </lineage>
</organism>
<evidence type="ECO:0000256" key="5">
    <source>
        <dbReference type="ARBA" id="ARBA00022679"/>
    </source>
</evidence>
<dbReference type="OMA" id="DHGMDEN"/>
<feature type="transmembrane region" description="Helical" evidence="11">
    <location>
        <begin position="447"/>
        <end position="469"/>
    </location>
</feature>
<comment type="similarity">
    <text evidence="3">Belongs to the PIGG/PIGN/PIGO family. PIGO subfamily.</text>
</comment>
<feature type="transmembrane region" description="Helical" evidence="11">
    <location>
        <begin position="659"/>
        <end position="677"/>
    </location>
</feature>
<dbReference type="UniPathway" id="UPA00196"/>
<sequence>MISVRYDYVFLTFFVLFLHICALYLYASGFLITSIRVPTQSKCSDEIMTNTLYSLKHPPEKCWTTPLFDKTMVYLVDALRFDFAFSADYPPLFEKINSTKDLKLYHNNMPVFNTFSEKYPEKTGRYHFIPDPPTTTAQRVLAMTTGSVPAFIEVSNTFNNVQVDEDSFISQAKNNGLRVAFSGDSLWTDMFPNMFDEIATGPSLDIADLNSVDLICKKALEKHQKDEDFDLLITHFLGVDHIGHYYQPDHQVMQDKLKEINSVLEDSLTKISNSKSKTLALIFGDHGVTEEGNHGGDTVRELDAALYLYDSRTREGGIKETGSVNQVDIVPTITLGLGLPIPFSNTGTPIRDVFMGRVKTLDGVQMYVNALNLTTTQMMQFFYANAKKNKRDVEWIDRENEKHKGIQQEELEHFEELDTLFEIMEKHESFSKELHTIFVKQNATFKFNYMMCGIIIMVLSMFVILLYVVGYPQFYVDIKKVFHGVILGMVPAVFLKRIYPLEMGKIDQYIFFMSLGAEITFFSAYARQFNKYVLTGVQLVGSIKGEFLVSVVVLILYGLGQYTDSFIKEESYTSFFFGEVLSMFLLYLSIARGKLNTTQIAMQIGVLTVIPFIESVPSIFGLIGLPVVIFFVSSEKYILTTACVLASVFQILSPTPTSVCGITLANAIYLMSIVSIVKSFIEKKQVSEYIYACIPIAAVLLPNTGATSLAIYVVLFSFNVFDDVHTSALQLVFFAIHFFFTTTHNVQFSSIQFNAGFVGVPFYSILLNGILILFNTMFFPCSVVLAVAYVSLQRKNGIETYMKNTLIVVGFFAWQMVSIMFFTYFVSGHLEIFRVFTPKVCFDAVFLGTIDVILVVTAFLVKRIQLVKDE</sequence>